<accession>A0ABX0W2I1</accession>
<sequence>MNTLFGALALSVVASSSCGQESITATDRGLNPEAIRAIQISLGDTATGACWTNLKEAREYAEEKLRIKGYNVVADLPSPQPPNFIFWIGVGASRDGSGLCGGSINVSVQSVAFVDEFAGRFILKSVNTFVGNAGNNLNRRVIEAIQAMASQM</sequence>
<evidence type="ECO:0008006" key="3">
    <source>
        <dbReference type="Google" id="ProtNLM"/>
    </source>
</evidence>
<dbReference type="Proteomes" id="UP001429564">
    <property type="component" value="Unassembled WGS sequence"/>
</dbReference>
<protein>
    <recommendedName>
        <fullName evidence="3">DUF4136 domain-containing protein</fullName>
    </recommendedName>
</protein>
<comment type="caution">
    <text evidence="1">The sequence shown here is derived from an EMBL/GenBank/DDBJ whole genome shotgun (WGS) entry which is preliminary data.</text>
</comment>
<dbReference type="EMBL" id="QHLQ01000001">
    <property type="protein sequence ID" value="NIZ59843.1"/>
    <property type="molecule type" value="Genomic_DNA"/>
</dbReference>
<proteinExistence type="predicted"/>
<gene>
    <name evidence="1" type="ORF">DL239_02505</name>
</gene>
<organism evidence="1 2">
    <name type="scientific">Parasedimentitalea denitrificans</name>
    <dbReference type="NCBI Taxonomy" id="2211118"/>
    <lineage>
        <taxon>Bacteria</taxon>
        <taxon>Pseudomonadati</taxon>
        <taxon>Pseudomonadota</taxon>
        <taxon>Alphaproteobacteria</taxon>
        <taxon>Rhodobacterales</taxon>
        <taxon>Paracoccaceae</taxon>
        <taxon>Parasedimentitalea</taxon>
    </lineage>
</organism>
<reference evidence="1 2" key="1">
    <citation type="submission" date="2018-05" db="EMBL/GenBank/DDBJ databases">
        <authorList>
            <person name="Zhang Y.-J."/>
        </authorList>
    </citation>
    <scope>NUCLEOTIDE SEQUENCE [LARGE SCALE GENOMIC DNA]</scope>
    <source>
        <strain evidence="1 2">CY04</strain>
    </source>
</reference>
<keyword evidence="2" id="KW-1185">Reference proteome</keyword>
<evidence type="ECO:0000313" key="1">
    <source>
        <dbReference type="EMBL" id="NIZ59843.1"/>
    </source>
</evidence>
<evidence type="ECO:0000313" key="2">
    <source>
        <dbReference type="Proteomes" id="UP001429564"/>
    </source>
</evidence>
<dbReference type="RefSeq" id="WP_167681892.1">
    <property type="nucleotide sequence ID" value="NZ_QHLQ01000001.1"/>
</dbReference>
<name>A0ABX0W2I1_9RHOB</name>